<proteinExistence type="predicted"/>
<keyword evidence="5" id="KW-1185">Reference proteome</keyword>
<name>A0A8S0YQ22_ARCPL</name>
<evidence type="ECO:0008006" key="7">
    <source>
        <dbReference type="Google" id="ProtNLM"/>
    </source>
</evidence>
<gene>
    <name evidence="4" type="ORF">APLA_LOCUS3571</name>
    <name evidence="3" type="ORF">APLA_LOCUS525</name>
</gene>
<evidence type="ECO:0000256" key="1">
    <source>
        <dbReference type="SAM" id="MobiDB-lite"/>
    </source>
</evidence>
<feature type="chain" id="PRO_5036272839" description="Secreted protein" evidence="2">
    <location>
        <begin position="21"/>
        <end position="136"/>
    </location>
</feature>
<feature type="compositionally biased region" description="Basic and acidic residues" evidence="1">
    <location>
        <begin position="76"/>
        <end position="103"/>
    </location>
</feature>
<evidence type="ECO:0000313" key="4">
    <source>
        <dbReference type="EMBL" id="CAB3228463.1"/>
    </source>
</evidence>
<dbReference type="OrthoDB" id="7254193at2759"/>
<comment type="caution">
    <text evidence="3">The sequence shown here is derived from an EMBL/GenBank/DDBJ whole genome shotgun (WGS) entry which is preliminary data.</text>
</comment>
<evidence type="ECO:0000256" key="2">
    <source>
        <dbReference type="SAM" id="SignalP"/>
    </source>
</evidence>
<reference evidence="5 6" key="1">
    <citation type="submission" date="2020-04" db="EMBL/GenBank/DDBJ databases">
        <authorList>
            <person name="Wallbank WR R."/>
            <person name="Pardo Diaz C."/>
            <person name="Kozak K."/>
            <person name="Martin S."/>
            <person name="Jiggins C."/>
            <person name="Moest M."/>
            <person name="Warren A I."/>
            <person name="Byers J.R.P. K."/>
            <person name="Montejo-Kovacevich G."/>
            <person name="Yen C E."/>
        </authorList>
    </citation>
    <scope>NUCLEOTIDE SEQUENCE [LARGE SCALE GENOMIC DNA]</scope>
</reference>
<dbReference type="AlphaFoldDB" id="A0A8S0YQ22"/>
<organism evidence="3 5">
    <name type="scientific">Arctia plantaginis</name>
    <name type="common">Wood tiger moth</name>
    <name type="synonym">Phalaena plantaginis</name>
    <dbReference type="NCBI Taxonomy" id="874455"/>
    <lineage>
        <taxon>Eukaryota</taxon>
        <taxon>Metazoa</taxon>
        <taxon>Ecdysozoa</taxon>
        <taxon>Arthropoda</taxon>
        <taxon>Hexapoda</taxon>
        <taxon>Insecta</taxon>
        <taxon>Pterygota</taxon>
        <taxon>Neoptera</taxon>
        <taxon>Endopterygota</taxon>
        <taxon>Lepidoptera</taxon>
        <taxon>Glossata</taxon>
        <taxon>Ditrysia</taxon>
        <taxon>Noctuoidea</taxon>
        <taxon>Erebidae</taxon>
        <taxon>Arctiinae</taxon>
        <taxon>Arctia</taxon>
    </lineage>
</organism>
<protein>
    <recommendedName>
        <fullName evidence="7">Secreted protein</fullName>
    </recommendedName>
</protein>
<dbReference type="Proteomes" id="UP000494256">
    <property type="component" value="Unassembled WGS sequence"/>
</dbReference>
<sequence>MQANIIPFLLYALHLRPTRARTPTHGTYELYLSLLHPRILGCSTRDTISVEQPTRRRPRVTPGHFVWTRTRRRRPAERDSASRGHAEAAEPSRKGTQDRRSRTSGESGRPAVHLPRTVLNTRRARSRDATSIYRKH</sequence>
<feature type="region of interest" description="Disordered" evidence="1">
    <location>
        <begin position="50"/>
        <end position="136"/>
    </location>
</feature>
<dbReference type="EMBL" id="CADEBD010000282">
    <property type="protein sequence ID" value="CAB3228463.1"/>
    <property type="molecule type" value="Genomic_DNA"/>
</dbReference>
<evidence type="ECO:0000313" key="6">
    <source>
        <dbReference type="Proteomes" id="UP000494256"/>
    </source>
</evidence>
<dbReference type="Proteomes" id="UP000494106">
    <property type="component" value="Unassembled WGS sequence"/>
</dbReference>
<keyword evidence="2" id="KW-0732">Signal</keyword>
<evidence type="ECO:0000313" key="3">
    <source>
        <dbReference type="EMBL" id="CAB3221248.1"/>
    </source>
</evidence>
<dbReference type="EMBL" id="CADEBC010000062">
    <property type="protein sequence ID" value="CAB3221248.1"/>
    <property type="molecule type" value="Genomic_DNA"/>
</dbReference>
<accession>A0A8S0YQ22</accession>
<feature type="signal peptide" evidence="2">
    <location>
        <begin position="1"/>
        <end position="20"/>
    </location>
</feature>
<evidence type="ECO:0000313" key="5">
    <source>
        <dbReference type="Proteomes" id="UP000494106"/>
    </source>
</evidence>